<reference evidence="2 3" key="1">
    <citation type="submission" date="2021-03" db="EMBL/GenBank/DDBJ databases">
        <title>Actinomadura violae sp. nov., isolated from lichen in Thailand.</title>
        <authorList>
            <person name="Kanchanasin P."/>
            <person name="Saeng-In P."/>
            <person name="Phongsopitanun W."/>
            <person name="Yuki M."/>
            <person name="Kudo T."/>
            <person name="Ohkuma M."/>
            <person name="Tanasupawat S."/>
        </authorList>
    </citation>
    <scope>NUCLEOTIDE SEQUENCE [LARGE SCALE GENOMIC DNA]</scope>
    <source>
        <strain evidence="2 3">LCR2-06</strain>
    </source>
</reference>
<organism evidence="2 3">
    <name type="scientific">Actinomadura violacea</name>
    <dbReference type="NCBI Taxonomy" id="2819934"/>
    <lineage>
        <taxon>Bacteria</taxon>
        <taxon>Bacillati</taxon>
        <taxon>Actinomycetota</taxon>
        <taxon>Actinomycetes</taxon>
        <taxon>Streptosporangiales</taxon>
        <taxon>Thermomonosporaceae</taxon>
        <taxon>Actinomadura</taxon>
    </lineage>
</organism>
<name>A0ABS3RVA0_9ACTN</name>
<sequence>MPRDALPLPPSRYRSPAGWQPPSGTMPGWNWGPPDGMEARPDLAPWWVRVLYRTPFVDRYAHVAMWHRGAWIVMPRDLYDSTGDAPPPPPDPSGVREPRTPEPSSDHGLQARAVRPF</sequence>
<gene>
    <name evidence="2" type="ORF">J4709_23980</name>
</gene>
<comment type="caution">
    <text evidence="2">The sequence shown here is derived from an EMBL/GenBank/DDBJ whole genome shotgun (WGS) entry which is preliminary data.</text>
</comment>
<accession>A0ABS3RVA0</accession>
<protein>
    <submittedName>
        <fullName evidence="2">Uncharacterized protein</fullName>
    </submittedName>
</protein>
<feature type="region of interest" description="Disordered" evidence="1">
    <location>
        <begin position="1"/>
        <end position="33"/>
    </location>
</feature>
<evidence type="ECO:0000313" key="3">
    <source>
        <dbReference type="Proteomes" id="UP000680206"/>
    </source>
</evidence>
<feature type="region of interest" description="Disordered" evidence="1">
    <location>
        <begin position="77"/>
        <end position="117"/>
    </location>
</feature>
<dbReference type="RefSeq" id="WP_208244013.1">
    <property type="nucleotide sequence ID" value="NZ_JAGEPF010000014.1"/>
</dbReference>
<keyword evidence="3" id="KW-1185">Reference proteome</keyword>
<evidence type="ECO:0000256" key="1">
    <source>
        <dbReference type="SAM" id="MobiDB-lite"/>
    </source>
</evidence>
<evidence type="ECO:0000313" key="2">
    <source>
        <dbReference type="EMBL" id="MBO2460648.1"/>
    </source>
</evidence>
<proteinExistence type="predicted"/>
<dbReference type="EMBL" id="JAGEPF010000014">
    <property type="protein sequence ID" value="MBO2460648.1"/>
    <property type="molecule type" value="Genomic_DNA"/>
</dbReference>
<dbReference type="Proteomes" id="UP000680206">
    <property type="component" value="Unassembled WGS sequence"/>
</dbReference>